<reference evidence="25" key="1">
    <citation type="journal article" date="2022" name="Front. Genet.">
        <title>Chromosome-Scale Assembly of the Dendrobium nobile Genome Provides Insights Into the Molecular Mechanism of the Biosynthesis of the Medicinal Active Ingredient of Dendrobium.</title>
        <authorList>
            <person name="Xu Q."/>
            <person name="Niu S.-C."/>
            <person name="Li K.-L."/>
            <person name="Zheng P.-J."/>
            <person name="Zhang X.-J."/>
            <person name="Jia Y."/>
            <person name="Liu Y."/>
            <person name="Niu Y.-X."/>
            <person name="Yu L.-H."/>
            <person name="Chen D.-F."/>
            <person name="Zhang G.-Q."/>
        </authorList>
    </citation>
    <scope>NUCLEOTIDE SEQUENCE</scope>
    <source>
        <tissue evidence="25">Leaf</tissue>
    </source>
</reference>
<feature type="compositionally biased region" description="Low complexity" evidence="21">
    <location>
        <begin position="40"/>
        <end position="50"/>
    </location>
</feature>
<comment type="subcellular location">
    <subcellularLocation>
        <location evidence="20">Nucleus</location>
    </subcellularLocation>
    <subcellularLocation>
        <location evidence="20">Chromosome</location>
    </subcellularLocation>
</comment>
<dbReference type="InterPro" id="IPR041679">
    <property type="entry name" value="DNA2/NAM7-like_C"/>
</dbReference>
<dbReference type="GO" id="GO:0071932">
    <property type="term" value="P:replication fork reversal"/>
    <property type="evidence" value="ECO:0007669"/>
    <property type="project" value="TreeGrafter"/>
</dbReference>
<evidence type="ECO:0000256" key="10">
    <source>
        <dbReference type="ARBA" id="ARBA00022801"/>
    </source>
</evidence>
<keyword evidence="17 20" id="KW-0539">Nucleus</keyword>
<dbReference type="PANTHER" id="PTHR10887:SF433">
    <property type="entry name" value="DNA REPLICATION ATP-DEPENDENT HELICASE_NUCLEASE DNA2"/>
    <property type="match status" value="1"/>
</dbReference>
<keyword evidence="8 20" id="KW-0547">Nucleotide-binding</keyword>
<organism evidence="25 26">
    <name type="scientific">Dendrobium nobile</name>
    <name type="common">Orchid</name>
    <dbReference type="NCBI Taxonomy" id="94219"/>
    <lineage>
        <taxon>Eukaryota</taxon>
        <taxon>Viridiplantae</taxon>
        <taxon>Streptophyta</taxon>
        <taxon>Embryophyta</taxon>
        <taxon>Tracheophyta</taxon>
        <taxon>Spermatophyta</taxon>
        <taxon>Magnoliopsida</taxon>
        <taxon>Liliopsida</taxon>
        <taxon>Asparagales</taxon>
        <taxon>Orchidaceae</taxon>
        <taxon>Epidendroideae</taxon>
        <taxon>Malaxideae</taxon>
        <taxon>Dendrobiinae</taxon>
        <taxon>Dendrobium</taxon>
    </lineage>
</organism>
<evidence type="ECO:0000256" key="2">
    <source>
        <dbReference type="ARBA" id="ARBA00007913"/>
    </source>
</evidence>
<dbReference type="FunFam" id="3.40.50.300:FF:001490">
    <property type="entry name" value="DNA replication helicase"/>
    <property type="match status" value="1"/>
</dbReference>
<evidence type="ECO:0000256" key="1">
    <source>
        <dbReference type="ARBA" id="ARBA00001966"/>
    </source>
</evidence>
<dbReference type="Pfam" id="PF13086">
    <property type="entry name" value="AAA_11"/>
    <property type="match status" value="2"/>
</dbReference>
<dbReference type="EMBL" id="JAGYWB010000019">
    <property type="protein sequence ID" value="KAI0489188.1"/>
    <property type="molecule type" value="Genomic_DNA"/>
</dbReference>
<keyword evidence="3 20" id="KW-0158">Chromosome</keyword>
<dbReference type="Gene3D" id="3.90.320.10">
    <property type="match status" value="1"/>
</dbReference>
<keyword evidence="7 20" id="KW-0479">Metal-binding</keyword>
<evidence type="ECO:0000256" key="3">
    <source>
        <dbReference type="ARBA" id="ARBA00022454"/>
    </source>
</evidence>
<evidence type="ECO:0000256" key="6">
    <source>
        <dbReference type="ARBA" id="ARBA00022722"/>
    </source>
</evidence>
<sequence>MAPRKKPASSSSSTRKANLSRQQLPSSKYGIQHFFERHSQTQAASSSSCTLDVSKPVLNPNSKPAPNPSSNVDLSPTSSKPSPADLPQQAAMANSEEKLSPVSPEFTKKAPFKRFKFSPGLLIKQSQDDGGDEITWKISPLNERLRPLNAKQLPAITSMLSDQPRPIASFIHPCMQKQNSSCSPAASLEKWLCSPTVKDTGGSLSSSRKLSLEQEIEMCHGNESACLETSGKVFQTPPSALYDGSKCTAGMVSNGESDELGFGKHHKAFLELLDQVEDVIIDKAVPNRRRQRENSCDPSGQKKETSNLKENKAAVTASQKVDGYLKDEVFLVLEVSEKHGTADSSHFHNPYKVLRLLHELTGEERALYLCDEWFYSIIGPGDTVNVVGKFDEEGKCIVDHSNNLVIVFPDILMSGTRVASSFSCPRRAVLDERLRASEYSSPALIGTMLHQIFQAGLLEDSPTRHFMEERAAIILQENIENLYACGANQSATFAELLEAIPRIINWIKCFRGLKEREKAVVDFGHNVGRKEVSIIEVMDIEEMAWAPKYGLKGIIDASLHVKRGVGAGDSMETIIPLEFKTGKGTTGQTAVEHRAQVILYTLLMSQRYLRKDVDSGLLYYLHTDETRGIKVQRSDLVGLIMRRNELASDILKASTSQVLPPMLKNPTVCQNCRHLNSCSIYHKAYAGSYETSGLGDLYDKKTGHLNIAHLEFLKHWDRLIDLEAKTCQVASKEIFRGRHLRENNSSCLSSLVLDVAHGVSVHGSLQNGRYVYHFVRQRASQHDHEMVNVDMKQISGAEDDSLVCSLRCGDFVVISLVNGRPAIAHGIICSINQFRVSISLSRRLRIPGSHQSSETNLNLAVWRIDKDEISTSYAMMRFNLLELFVPNLQISRLRRMVVDLEAPRFDSGGLLSQDPSVSYVHLENCINDDQRRAIKKILSAKDYTLILGMPGTGKTSTMVHAVKALLIRGASILLTSYTNSAVDNLLIKLKAQGIDFIRLGRQEAVHEDIRQHCFTDMHSVDDIKQRMDQIRVVGVTCLGIKHPLLVNKTFDVCIMDEAGQIALPVSLGPLMLASTFVLVGDHYQLPPLVQSTEARENGMAVSLFCRLSEAHPQAISALQSQYRMCAGIMELSNALIYGNRLRCGSQEVANAKIKLTTVEPIKWWLKEVLDPNKSVVFINTDKLPAPEVREKNNVHNPAETRIISEITWGLLEREVSEDEVGIITPYNSQASLIRRAISACVEIHTIDKYQGRDKDCLIVSFVRSSESSKSCTSSLLGDWHRINVALTRAKKKLIMVGSCGTLSNVPLLKLLIDKVNEQGGVLHISNSDLVQFKDLKKCPNVIV</sequence>
<evidence type="ECO:0000256" key="21">
    <source>
        <dbReference type="SAM" id="MobiDB-lite"/>
    </source>
</evidence>
<dbReference type="InterPro" id="IPR027417">
    <property type="entry name" value="P-loop_NTPase"/>
</dbReference>
<comment type="similarity">
    <text evidence="2 20">Belongs to the DNA2/NAM7 helicase family.</text>
</comment>
<evidence type="ECO:0000256" key="5">
    <source>
        <dbReference type="ARBA" id="ARBA00022705"/>
    </source>
</evidence>
<keyword evidence="26" id="KW-1185">Reference proteome</keyword>
<comment type="cofactor">
    <cofactor evidence="1">
        <name>[4Fe-4S] cluster</name>
        <dbReference type="ChEBI" id="CHEBI:49883"/>
    </cofactor>
</comment>
<dbReference type="Gene3D" id="3.40.50.300">
    <property type="entry name" value="P-loop containing nucleotide triphosphate hydrolases"/>
    <property type="match status" value="2"/>
</dbReference>
<comment type="catalytic activity">
    <reaction evidence="19 20">
        <text>ATP + H2O = ADP + phosphate + H(+)</text>
        <dbReference type="Rhea" id="RHEA:13065"/>
        <dbReference type="ChEBI" id="CHEBI:15377"/>
        <dbReference type="ChEBI" id="CHEBI:15378"/>
        <dbReference type="ChEBI" id="CHEBI:30616"/>
        <dbReference type="ChEBI" id="CHEBI:43474"/>
        <dbReference type="ChEBI" id="CHEBI:456216"/>
        <dbReference type="EC" id="3.6.4.12"/>
    </reaction>
</comment>
<evidence type="ECO:0000256" key="16">
    <source>
        <dbReference type="ARBA" id="ARBA00023204"/>
    </source>
</evidence>
<dbReference type="Proteomes" id="UP000829196">
    <property type="component" value="Unassembled WGS sequence"/>
</dbReference>
<evidence type="ECO:0000313" key="26">
    <source>
        <dbReference type="Proteomes" id="UP000829196"/>
    </source>
</evidence>
<dbReference type="GO" id="GO:0017108">
    <property type="term" value="F:5'-flap endonuclease activity"/>
    <property type="evidence" value="ECO:0007669"/>
    <property type="project" value="UniProtKB-UniRule"/>
</dbReference>
<dbReference type="GO" id="GO:0005694">
    <property type="term" value="C:chromosome"/>
    <property type="evidence" value="ECO:0007669"/>
    <property type="project" value="UniProtKB-SubCell"/>
</dbReference>
<dbReference type="CDD" id="cd18808">
    <property type="entry name" value="SF1_C_Upf1"/>
    <property type="match status" value="1"/>
</dbReference>
<keyword evidence="13 20" id="KW-0408">Iron</keyword>
<dbReference type="EC" id="3.1.-.-" evidence="20"/>
<evidence type="ECO:0000256" key="11">
    <source>
        <dbReference type="ARBA" id="ARBA00022806"/>
    </source>
</evidence>
<evidence type="ECO:0000256" key="9">
    <source>
        <dbReference type="ARBA" id="ARBA00022763"/>
    </source>
</evidence>
<dbReference type="OrthoDB" id="306218at2759"/>
<keyword evidence="10 20" id="KW-0378">Hydrolase</keyword>
<gene>
    <name evidence="25" type="ORF">KFK09_029030</name>
</gene>
<dbReference type="InterPro" id="IPR026851">
    <property type="entry name" value="Dna2/JHS1_DEXXQ-box"/>
</dbReference>
<feature type="domain" description="DNA replication factor Dna2 N-terminal" evidence="22">
    <location>
        <begin position="361"/>
        <end position="560"/>
    </location>
</feature>
<dbReference type="GO" id="GO:0006281">
    <property type="term" value="P:DNA repair"/>
    <property type="evidence" value="ECO:0007669"/>
    <property type="project" value="UniProtKB-KW"/>
</dbReference>
<feature type="region of interest" description="Disordered" evidence="21">
    <location>
        <begin position="1"/>
        <end position="105"/>
    </location>
</feature>
<dbReference type="PANTHER" id="PTHR10887">
    <property type="entry name" value="DNA2/NAM7 HELICASE FAMILY"/>
    <property type="match status" value="1"/>
</dbReference>
<feature type="domain" description="DNA2/NAM7 helicase-like C-terminal" evidence="24">
    <location>
        <begin position="1100"/>
        <end position="1298"/>
    </location>
</feature>
<dbReference type="EC" id="3.6.4.12" evidence="20"/>
<feature type="compositionally biased region" description="Basic and acidic residues" evidence="21">
    <location>
        <begin position="292"/>
        <end position="311"/>
    </location>
</feature>
<dbReference type="GO" id="GO:0033567">
    <property type="term" value="P:DNA replication, Okazaki fragment processing"/>
    <property type="evidence" value="ECO:0007669"/>
    <property type="project" value="UniProtKB-UniRule"/>
</dbReference>
<dbReference type="SMR" id="A0A8T3A453"/>
<keyword evidence="12 20" id="KW-0067">ATP-binding</keyword>
<dbReference type="Pfam" id="PF13087">
    <property type="entry name" value="AAA_12"/>
    <property type="match status" value="1"/>
</dbReference>
<keyword evidence="16 20" id="KW-0234">DNA repair</keyword>
<evidence type="ECO:0000256" key="15">
    <source>
        <dbReference type="ARBA" id="ARBA00023125"/>
    </source>
</evidence>
<keyword evidence="4 20" id="KW-0004">4Fe-4S</keyword>
<dbReference type="InterPro" id="IPR045055">
    <property type="entry name" value="DNA2/NAM7-like"/>
</dbReference>
<evidence type="ECO:0000256" key="17">
    <source>
        <dbReference type="ARBA" id="ARBA00023242"/>
    </source>
</evidence>
<keyword evidence="6 20" id="KW-0540">Nuclease</keyword>
<dbReference type="FunFam" id="3.90.320.10:FF:000001">
    <property type="entry name" value="DNA replication helicase Dna2"/>
    <property type="match status" value="1"/>
</dbReference>
<keyword evidence="9 20" id="KW-0227">DNA damage</keyword>
<dbReference type="CDD" id="cd22318">
    <property type="entry name" value="DNA2_N-like"/>
    <property type="match status" value="1"/>
</dbReference>
<keyword evidence="14 20" id="KW-0411">Iron-sulfur</keyword>
<dbReference type="GO" id="GO:0003677">
    <property type="term" value="F:DNA binding"/>
    <property type="evidence" value="ECO:0007669"/>
    <property type="project" value="UniProtKB-UniRule"/>
</dbReference>
<dbReference type="InterPro" id="IPR041677">
    <property type="entry name" value="DNA2/NAM7_AAA_11"/>
</dbReference>
<evidence type="ECO:0000256" key="19">
    <source>
        <dbReference type="ARBA" id="ARBA00047995"/>
    </source>
</evidence>
<feature type="domain" description="DNA2/NAM7 helicase helicase" evidence="23">
    <location>
        <begin position="926"/>
        <end position="1018"/>
    </location>
</feature>
<evidence type="ECO:0000256" key="14">
    <source>
        <dbReference type="ARBA" id="ARBA00023014"/>
    </source>
</evidence>
<accession>A0A8T3A453</accession>
<comment type="function">
    <text evidence="20">Key enzyme involved in DNA replication and DNA repair. Involved in Okazaki fragments processing by cleaving long flaps that escape FEN1: flaps that are longer than 27 nucleotides are coated by replication protein A complex (RPA), leading to recruit DNA2 which cleaves the flap until it is too short to bind RPA and becomes a substrate for FEN1. Also involved in 5'-end resection of DNA during double-strand break (DSB) repair by mediating the cleavage of 5'-ssDNA.</text>
</comment>
<evidence type="ECO:0000259" key="23">
    <source>
        <dbReference type="Pfam" id="PF13086"/>
    </source>
</evidence>
<dbReference type="CDD" id="cd18041">
    <property type="entry name" value="DEXXQc_DNA2"/>
    <property type="match status" value="1"/>
</dbReference>
<keyword evidence="18 20" id="KW-0511">Multifunctional enzyme</keyword>
<keyword evidence="15 20" id="KW-0238">DNA-binding</keyword>
<dbReference type="GO" id="GO:0005524">
    <property type="term" value="F:ATP binding"/>
    <property type="evidence" value="ECO:0007669"/>
    <property type="project" value="UniProtKB-UniRule"/>
</dbReference>
<comment type="caution">
    <text evidence="25">The sequence shown here is derived from an EMBL/GenBank/DDBJ whole genome shotgun (WGS) entry which is preliminary data.</text>
</comment>
<feature type="compositionally biased region" description="Low complexity" evidence="21">
    <location>
        <begin position="59"/>
        <end position="71"/>
    </location>
</feature>
<dbReference type="SUPFAM" id="SSF52540">
    <property type="entry name" value="P-loop containing nucleoside triphosphate hydrolases"/>
    <property type="match status" value="1"/>
</dbReference>
<evidence type="ECO:0000256" key="8">
    <source>
        <dbReference type="ARBA" id="ARBA00022741"/>
    </source>
</evidence>
<dbReference type="InterPro" id="IPR014808">
    <property type="entry name" value="DNA_replication_fac_Dna2_N"/>
</dbReference>
<dbReference type="GO" id="GO:0051539">
    <property type="term" value="F:4 iron, 4 sulfur cluster binding"/>
    <property type="evidence" value="ECO:0007669"/>
    <property type="project" value="UniProtKB-UniRule"/>
</dbReference>
<evidence type="ECO:0000256" key="13">
    <source>
        <dbReference type="ARBA" id="ARBA00023004"/>
    </source>
</evidence>
<feature type="compositionally biased region" description="Polar residues" evidence="21">
    <location>
        <begin position="72"/>
        <end position="81"/>
    </location>
</feature>
<dbReference type="InterPro" id="IPR011604">
    <property type="entry name" value="PDDEXK-like_dom_sf"/>
</dbReference>
<dbReference type="GO" id="GO:0017116">
    <property type="term" value="F:single-stranded DNA helicase activity"/>
    <property type="evidence" value="ECO:0007669"/>
    <property type="project" value="UniProtKB-UniRule"/>
</dbReference>
<proteinExistence type="inferred from homology"/>
<evidence type="ECO:0000259" key="24">
    <source>
        <dbReference type="Pfam" id="PF13087"/>
    </source>
</evidence>
<evidence type="ECO:0000256" key="20">
    <source>
        <dbReference type="RuleBase" id="RU367041"/>
    </source>
</evidence>
<evidence type="ECO:0000256" key="12">
    <source>
        <dbReference type="ARBA" id="ARBA00022840"/>
    </source>
</evidence>
<dbReference type="InterPro" id="IPR047187">
    <property type="entry name" value="SF1_C_Upf1"/>
</dbReference>
<evidence type="ECO:0000256" key="7">
    <source>
        <dbReference type="ARBA" id="ARBA00022723"/>
    </source>
</evidence>
<evidence type="ECO:0000256" key="18">
    <source>
        <dbReference type="ARBA" id="ARBA00023268"/>
    </source>
</evidence>
<keyword evidence="5 20" id="KW-0235">DNA replication</keyword>
<protein>
    <recommendedName>
        <fullName evidence="20">DNA replication ATP-dependent helicase/nuclease</fullName>
        <ecNumber evidence="20">3.1.-.-</ecNumber>
        <ecNumber evidence="20">3.6.4.12</ecNumber>
    </recommendedName>
</protein>
<keyword evidence="11 20" id="KW-0347">Helicase</keyword>
<evidence type="ECO:0000313" key="25">
    <source>
        <dbReference type="EMBL" id="KAI0489188.1"/>
    </source>
</evidence>
<dbReference type="GO" id="GO:0005634">
    <property type="term" value="C:nucleus"/>
    <property type="evidence" value="ECO:0007669"/>
    <property type="project" value="UniProtKB-SubCell"/>
</dbReference>
<feature type="region of interest" description="Disordered" evidence="21">
    <location>
        <begin position="287"/>
        <end position="311"/>
    </location>
</feature>
<dbReference type="GO" id="GO:0005737">
    <property type="term" value="C:cytoplasm"/>
    <property type="evidence" value="ECO:0007669"/>
    <property type="project" value="TreeGrafter"/>
</dbReference>
<dbReference type="Pfam" id="PF08696">
    <property type="entry name" value="Dna2"/>
    <property type="match status" value="1"/>
</dbReference>
<feature type="compositionally biased region" description="Polar residues" evidence="21">
    <location>
        <begin position="14"/>
        <end position="26"/>
    </location>
</feature>
<dbReference type="FunFam" id="3.40.50.300:FF:001170">
    <property type="entry name" value="DNA replication helicase Dna2"/>
    <property type="match status" value="1"/>
</dbReference>
<evidence type="ECO:0000256" key="4">
    <source>
        <dbReference type="ARBA" id="ARBA00022485"/>
    </source>
</evidence>
<dbReference type="GO" id="GO:0046872">
    <property type="term" value="F:metal ion binding"/>
    <property type="evidence" value="ECO:0007669"/>
    <property type="project" value="UniProtKB-UniRule"/>
</dbReference>
<name>A0A8T3A453_DENNO</name>
<feature type="domain" description="DNA2/NAM7 helicase helicase" evidence="23">
    <location>
        <begin position="1025"/>
        <end position="1091"/>
    </location>
</feature>
<evidence type="ECO:0000259" key="22">
    <source>
        <dbReference type="Pfam" id="PF08696"/>
    </source>
</evidence>